<organism evidence="6">
    <name type="scientific">Ralstonia syzygii R24</name>
    <dbReference type="NCBI Taxonomy" id="907261"/>
    <lineage>
        <taxon>Bacteria</taxon>
        <taxon>Pseudomonadati</taxon>
        <taxon>Pseudomonadota</taxon>
        <taxon>Betaproteobacteria</taxon>
        <taxon>Burkholderiales</taxon>
        <taxon>Burkholderiaceae</taxon>
        <taxon>Ralstonia</taxon>
        <taxon>Ralstonia solanacearum species complex</taxon>
    </lineage>
</organism>
<feature type="domain" description="Transposase IS66 central" evidence="2">
    <location>
        <begin position="189"/>
        <end position="470"/>
    </location>
</feature>
<dbReference type="InterPro" id="IPR052344">
    <property type="entry name" value="Transposase-related"/>
</dbReference>
<dbReference type="Pfam" id="PF03050">
    <property type="entry name" value="DDE_Tnp_IS66"/>
    <property type="match status" value="1"/>
</dbReference>
<evidence type="ECO:0000256" key="1">
    <source>
        <dbReference type="SAM" id="MobiDB-lite"/>
    </source>
</evidence>
<feature type="region of interest" description="Disordered" evidence="1">
    <location>
        <begin position="102"/>
        <end position="129"/>
    </location>
</feature>
<evidence type="ECO:0000259" key="4">
    <source>
        <dbReference type="Pfam" id="PF13007"/>
    </source>
</evidence>
<proteinExistence type="predicted"/>
<dbReference type="InterPro" id="IPR024463">
    <property type="entry name" value="Transposase_TnpC_homeodom"/>
</dbReference>
<gene>
    <name evidence="6" type="ORF">RALSY_10155</name>
</gene>
<evidence type="ECO:0000259" key="5">
    <source>
        <dbReference type="Pfam" id="PF13817"/>
    </source>
</evidence>
<accession>G2ZZ99</accession>
<sequence length="521" mass="58691">MAQHLGFWQTRRMNLPTNFDALSPDELRTLAAQLMAQIGEKDRELRYRQAKIDQLTHELAIHKRWKFGKRSEQLTPEQASLLDEAIDADLEAIEAELEALLPAPQSDAKSKPKRQALPPQLPRTDIHHEPDAETCTCGCALKRIGEDISEKLDYTPGTFSVERHIRGKWVCDQCETLVQAPVPPHVIDKGIPTAGLLAHTLVSKFGDHLPLYRQERIYARAGLAIPQSTLGAWVGICGVRLQPLVDALQEEVLNHGVLHADETPVQMLAPGNGKTHRAYLWAYAPSEFEQMRAVIYQFAPSRSGEHARAFLGQWQGKLVCDDFAGYKASFEGGITEIGCMAHSRRKFFELHDKHKSELAGQALRYMVSLYEIEAEVRDAQPDQRLAVRQQRAAPILERLHTWLEEQRRRVPEGSAIARAIDYSLKRWPALVRYLDDPAVPIDNNHVERQIRPVALGRSNWLFAGSLRAGQRAAAVMSLIQSAKLNGHDPYAYLKDVLTRLPTHKASDIAELLPHRWNPSAT</sequence>
<dbReference type="EMBL" id="FR854086">
    <property type="protein sequence ID" value="CCA84194.1"/>
    <property type="molecule type" value="Genomic_DNA"/>
</dbReference>
<dbReference type="PANTHER" id="PTHR33678:SF1">
    <property type="entry name" value="BLL1576 PROTEIN"/>
    <property type="match status" value="1"/>
</dbReference>
<dbReference type="InterPro" id="IPR024474">
    <property type="entry name" value="Znf_dom_IS66"/>
</dbReference>
<dbReference type="InterPro" id="IPR039552">
    <property type="entry name" value="IS66_C"/>
</dbReference>
<evidence type="ECO:0000313" key="6">
    <source>
        <dbReference type="EMBL" id="CCA84194.1"/>
    </source>
</evidence>
<dbReference type="Pfam" id="PF13817">
    <property type="entry name" value="DDE_Tnp_IS66_C"/>
    <property type="match status" value="1"/>
</dbReference>
<reference evidence="6" key="2">
    <citation type="submission" date="2011-04" db="EMBL/GenBank/DDBJ databases">
        <authorList>
            <person name="Genoscope - CEA"/>
        </authorList>
    </citation>
    <scope>NUCLEOTIDE SEQUENCE</scope>
    <source>
        <strain evidence="6">R24</strain>
    </source>
</reference>
<feature type="domain" description="Transposase TnpC homeodomain" evidence="4">
    <location>
        <begin position="54"/>
        <end position="126"/>
    </location>
</feature>
<dbReference type="PANTHER" id="PTHR33678">
    <property type="entry name" value="BLL1576 PROTEIN"/>
    <property type="match status" value="1"/>
</dbReference>
<dbReference type="NCBIfam" id="NF033517">
    <property type="entry name" value="transpos_IS66"/>
    <property type="match status" value="1"/>
</dbReference>
<protein>
    <submittedName>
        <fullName evidence="6">Putative transposase IS66</fullName>
    </submittedName>
</protein>
<dbReference type="Pfam" id="PF13007">
    <property type="entry name" value="LZ_Tnp_IS66"/>
    <property type="match status" value="1"/>
</dbReference>
<dbReference type="InterPro" id="IPR004291">
    <property type="entry name" value="Transposase_IS66_central"/>
</dbReference>
<reference evidence="6" key="1">
    <citation type="journal article" date="2011" name="PLoS ONE">
        <title>Ralstonia syzygii, the Blood Disease Bacterium and some Asian R. solanacearum strains form a single genomic species despite divergent lifestyles.</title>
        <authorList>
            <person name="Remenant B."/>
            <person name="de Cambiaire J.C."/>
            <person name="Cellier G."/>
            <person name="Jacobs J.M."/>
            <person name="Mangenot S."/>
            <person name="Barbe V."/>
            <person name="Lajus A."/>
            <person name="Vallenet D."/>
            <person name="Medigue C."/>
            <person name="Fegan M."/>
            <person name="Allen C."/>
            <person name="Prior P."/>
        </authorList>
    </citation>
    <scope>NUCLEOTIDE SEQUENCE</scope>
    <source>
        <strain evidence="6">R24</strain>
    </source>
</reference>
<evidence type="ECO:0000259" key="3">
    <source>
        <dbReference type="Pfam" id="PF13005"/>
    </source>
</evidence>
<feature type="domain" description="Transposase IS66 zinc-finger binding" evidence="3">
    <location>
        <begin position="133"/>
        <end position="175"/>
    </location>
</feature>
<name>G2ZZ99_9RALS</name>
<evidence type="ECO:0000259" key="2">
    <source>
        <dbReference type="Pfam" id="PF03050"/>
    </source>
</evidence>
<feature type="domain" description="Transposase IS66 C-terminal" evidence="5">
    <location>
        <begin position="477"/>
        <end position="514"/>
    </location>
</feature>
<dbReference type="AlphaFoldDB" id="G2ZZ99"/>
<dbReference type="Pfam" id="PF13005">
    <property type="entry name" value="zf-IS66"/>
    <property type="match status" value="1"/>
</dbReference>